<dbReference type="Pfam" id="PF12799">
    <property type="entry name" value="LRR_4"/>
    <property type="match status" value="1"/>
</dbReference>
<evidence type="ECO:0008006" key="4">
    <source>
        <dbReference type="Google" id="ProtNLM"/>
    </source>
</evidence>
<keyword evidence="1" id="KW-0433">Leucine-rich repeat</keyword>
<evidence type="ECO:0000313" key="3">
    <source>
        <dbReference type="EMBL" id="SVC97633.1"/>
    </source>
</evidence>
<feature type="non-terminal residue" evidence="3">
    <location>
        <position position="185"/>
    </location>
</feature>
<dbReference type="SUPFAM" id="SSF52058">
    <property type="entry name" value="L domain-like"/>
    <property type="match status" value="1"/>
</dbReference>
<keyword evidence="2" id="KW-0677">Repeat</keyword>
<sequence>MKHTVVLFAMLIFFIGCGKDKGAGSGQLFDPNNAGHVKMEAVFRKKVSKKTGDLTEDDLRKIIALSFTDSQIDDLSPLAGLGQLQVMVLDNNQVTDLTPLSGLTNLVSLNLAKNQITDLAPLQKLGSLKDLDLSNNQITDLMPLQTPALEGLKELNLSNNPELTKAEIDRYMKAMPFLTFQRHIK</sequence>
<evidence type="ECO:0000256" key="2">
    <source>
        <dbReference type="ARBA" id="ARBA00022737"/>
    </source>
</evidence>
<gene>
    <name evidence="3" type="ORF">METZ01_LOCUS350487</name>
</gene>
<dbReference type="PROSITE" id="PS51257">
    <property type="entry name" value="PROKAR_LIPOPROTEIN"/>
    <property type="match status" value="1"/>
</dbReference>
<dbReference type="SMART" id="SM00369">
    <property type="entry name" value="LRR_TYP"/>
    <property type="match status" value="3"/>
</dbReference>
<evidence type="ECO:0000256" key="1">
    <source>
        <dbReference type="ARBA" id="ARBA00022614"/>
    </source>
</evidence>
<dbReference type="InterPro" id="IPR003591">
    <property type="entry name" value="Leu-rich_rpt_typical-subtyp"/>
</dbReference>
<reference evidence="3" key="1">
    <citation type="submission" date="2018-05" db="EMBL/GenBank/DDBJ databases">
        <authorList>
            <person name="Lanie J.A."/>
            <person name="Ng W.-L."/>
            <person name="Kazmierczak K.M."/>
            <person name="Andrzejewski T.M."/>
            <person name="Davidsen T.M."/>
            <person name="Wayne K.J."/>
            <person name="Tettelin H."/>
            <person name="Glass J.I."/>
            <person name="Rusch D."/>
            <person name="Podicherti R."/>
            <person name="Tsui H.-C.T."/>
            <person name="Winkler M.E."/>
        </authorList>
    </citation>
    <scope>NUCLEOTIDE SEQUENCE</scope>
</reference>
<dbReference type="PANTHER" id="PTHR46652">
    <property type="entry name" value="LEUCINE-RICH REPEAT AND IQ DOMAIN-CONTAINING PROTEIN 1-RELATED"/>
    <property type="match status" value="1"/>
</dbReference>
<dbReference type="InterPro" id="IPR032675">
    <property type="entry name" value="LRR_dom_sf"/>
</dbReference>
<name>A0A382RIX8_9ZZZZ</name>
<organism evidence="3">
    <name type="scientific">marine metagenome</name>
    <dbReference type="NCBI Taxonomy" id="408172"/>
    <lineage>
        <taxon>unclassified sequences</taxon>
        <taxon>metagenomes</taxon>
        <taxon>ecological metagenomes</taxon>
    </lineage>
</organism>
<accession>A0A382RIX8</accession>
<proteinExistence type="predicted"/>
<dbReference type="InterPro" id="IPR025875">
    <property type="entry name" value="Leu-rich_rpt_4"/>
</dbReference>
<dbReference type="AlphaFoldDB" id="A0A382RIX8"/>
<dbReference type="PROSITE" id="PS51450">
    <property type="entry name" value="LRR"/>
    <property type="match status" value="3"/>
</dbReference>
<dbReference type="InterPro" id="IPR001611">
    <property type="entry name" value="Leu-rich_rpt"/>
</dbReference>
<protein>
    <recommendedName>
        <fullName evidence="4">Leucine-rich repeat domain-containing protein</fullName>
    </recommendedName>
</protein>
<dbReference type="EMBL" id="UINC01122054">
    <property type="protein sequence ID" value="SVC97633.1"/>
    <property type="molecule type" value="Genomic_DNA"/>
</dbReference>
<dbReference type="Gene3D" id="3.80.10.10">
    <property type="entry name" value="Ribonuclease Inhibitor"/>
    <property type="match status" value="1"/>
</dbReference>
<dbReference type="InterPro" id="IPR050836">
    <property type="entry name" value="SDS22/Internalin_LRR"/>
</dbReference>
<dbReference type="PANTHER" id="PTHR46652:SF3">
    <property type="entry name" value="LEUCINE-RICH REPEAT-CONTAINING PROTEIN 9"/>
    <property type="match status" value="1"/>
</dbReference>